<proteinExistence type="predicted"/>
<keyword evidence="3" id="KW-1185">Reference proteome</keyword>
<comment type="caution">
    <text evidence="2">The sequence shown here is derived from an EMBL/GenBank/DDBJ whole genome shotgun (WGS) entry which is preliminary data.</text>
</comment>
<accession>A0A4Y2IUC6</accession>
<gene>
    <name evidence="1" type="ORF">AVEN_174184_1</name>
    <name evidence="2" type="ORF">AVEN_183490_1</name>
</gene>
<dbReference type="Proteomes" id="UP000499080">
    <property type="component" value="Unassembled WGS sequence"/>
</dbReference>
<reference evidence="2 3" key="1">
    <citation type="journal article" date="2019" name="Sci. Rep.">
        <title>Orb-weaving spider Araneus ventricosus genome elucidates the spidroin gene catalogue.</title>
        <authorList>
            <person name="Kono N."/>
            <person name="Nakamura H."/>
            <person name="Ohtoshi R."/>
            <person name="Moran D.A.P."/>
            <person name="Shinohara A."/>
            <person name="Yoshida Y."/>
            <person name="Fujiwara M."/>
            <person name="Mori M."/>
            <person name="Tomita M."/>
            <person name="Arakawa K."/>
        </authorList>
    </citation>
    <scope>NUCLEOTIDE SEQUENCE [LARGE SCALE GENOMIC DNA]</scope>
</reference>
<name>A0A4Y2IUC6_ARAVE</name>
<evidence type="ECO:0000313" key="2">
    <source>
        <dbReference type="EMBL" id="GBM81488.1"/>
    </source>
</evidence>
<dbReference type="EMBL" id="BGPR01108005">
    <property type="protein sequence ID" value="GBM81480.1"/>
    <property type="molecule type" value="Genomic_DNA"/>
</dbReference>
<protein>
    <submittedName>
        <fullName evidence="2">Uncharacterized protein</fullName>
    </submittedName>
</protein>
<evidence type="ECO:0000313" key="1">
    <source>
        <dbReference type="EMBL" id="GBM81480.1"/>
    </source>
</evidence>
<dbReference type="EMBL" id="BGPR01108008">
    <property type="protein sequence ID" value="GBM81488.1"/>
    <property type="molecule type" value="Genomic_DNA"/>
</dbReference>
<dbReference type="AlphaFoldDB" id="A0A4Y2IUC6"/>
<sequence length="105" mass="11636">MRMFFRTTTGDPKLKSTGKSNTDFLFQLTENKNGNECVEVFEGNMSIVGEESAKKSGKSNKRNYYLPAFGHCAAIFTKGSRSLSLESSSIMRGGRTRLASPQELQ</sequence>
<evidence type="ECO:0000313" key="3">
    <source>
        <dbReference type="Proteomes" id="UP000499080"/>
    </source>
</evidence>
<organism evidence="2 3">
    <name type="scientific">Araneus ventricosus</name>
    <name type="common">Orbweaver spider</name>
    <name type="synonym">Epeira ventricosa</name>
    <dbReference type="NCBI Taxonomy" id="182803"/>
    <lineage>
        <taxon>Eukaryota</taxon>
        <taxon>Metazoa</taxon>
        <taxon>Ecdysozoa</taxon>
        <taxon>Arthropoda</taxon>
        <taxon>Chelicerata</taxon>
        <taxon>Arachnida</taxon>
        <taxon>Araneae</taxon>
        <taxon>Araneomorphae</taxon>
        <taxon>Entelegynae</taxon>
        <taxon>Araneoidea</taxon>
        <taxon>Araneidae</taxon>
        <taxon>Araneus</taxon>
    </lineage>
</organism>